<dbReference type="SMART" id="SM00014">
    <property type="entry name" value="acidPPc"/>
    <property type="match status" value="1"/>
</dbReference>
<feature type="transmembrane region" description="Helical" evidence="1">
    <location>
        <begin position="89"/>
        <end position="111"/>
    </location>
</feature>
<dbReference type="InterPro" id="IPR000326">
    <property type="entry name" value="PAP2/HPO"/>
</dbReference>
<keyword evidence="1" id="KW-0472">Membrane</keyword>
<dbReference type="SUPFAM" id="SSF48317">
    <property type="entry name" value="Acid phosphatase/Vanadium-dependent haloperoxidase"/>
    <property type="match status" value="1"/>
</dbReference>
<keyword evidence="1" id="KW-1133">Transmembrane helix</keyword>
<evidence type="ECO:0000259" key="2">
    <source>
        <dbReference type="SMART" id="SM00014"/>
    </source>
</evidence>
<dbReference type="Proteomes" id="UP000094053">
    <property type="component" value="Unassembled WGS sequence"/>
</dbReference>
<evidence type="ECO:0000313" key="4">
    <source>
        <dbReference type="Proteomes" id="UP000094053"/>
    </source>
</evidence>
<dbReference type="AlphaFoldDB" id="A0A1E3RNY2"/>
<keyword evidence="1" id="KW-0812">Transmembrane</keyword>
<dbReference type="PANTHER" id="PTHR14969:SF13">
    <property type="entry name" value="AT30094P"/>
    <property type="match status" value="1"/>
</dbReference>
<feature type="transmembrane region" description="Helical" evidence="1">
    <location>
        <begin position="185"/>
        <end position="203"/>
    </location>
</feature>
<gene>
    <name evidence="3" type="ORF">BHQ18_05625</name>
</gene>
<accession>A0A1E3RNY2</accession>
<feature type="transmembrane region" description="Helical" evidence="1">
    <location>
        <begin position="131"/>
        <end position="151"/>
    </location>
</feature>
<dbReference type="Gene3D" id="1.20.144.10">
    <property type="entry name" value="Phosphatidic acid phosphatase type 2/haloperoxidase"/>
    <property type="match status" value="1"/>
</dbReference>
<keyword evidence="4" id="KW-1185">Reference proteome</keyword>
<dbReference type="PANTHER" id="PTHR14969">
    <property type="entry name" value="SPHINGOSINE-1-PHOSPHATE PHOSPHOHYDROLASE"/>
    <property type="match status" value="1"/>
</dbReference>
<evidence type="ECO:0000313" key="3">
    <source>
        <dbReference type="EMBL" id="ODQ91559.1"/>
    </source>
</evidence>
<evidence type="ECO:0000256" key="1">
    <source>
        <dbReference type="SAM" id="Phobius"/>
    </source>
</evidence>
<dbReference type="Pfam" id="PF01569">
    <property type="entry name" value="PAP2"/>
    <property type="match status" value="1"/>
</dbReference>
<dbReference type="InterPro" id="IPR036938">
    <property type="entry name" value="PAP2/HPO_sf"/>
</dbReference>
<organism evidence="3 4">
    <name type="scientific">Mycolicibacterium flavescens</name>
    <name type="common">Mycobacterium flavescens</name>
    <dbReference type="NCBI Taxonomy" id="1776"/>
    <lineage>
        <taxon>Bacteria</taxon>
        <taxon>Bacillati</taxon>
        <taxon>Actinomycetota</taxon>
        <taxon>Actinomycetes</taxon>
        <taxon>Mycobacteriales</taxon>
        <taxon>Mycobacteriaceae</taxon>
        <taxon>Mycolicibacterium</taxon>
    </lineage>
</organism>
<name>A0A1E3RNY2_MYCFV</name>
<dbReference type="EMBL" id="MIHA01000003">
    <property type="protein sequence ID" value="ODQ91559.1"/>
    <property type="molecule type" value="Genomic_DNA"/>
</dbReference>
<sequence>MASKRTWLVGSALAALALYALLWIAVAQQWNWVTTVDSAALNPFHRYGSDHPGWVLGWDIFCTLLGPGAFRLATAVLIIVALIRRSFRLALFLFLTVELAGLVTELAKAAADRPRPDTAFVTALGTSFPSGHALGVLVAVAALLTVALPTVRKPLRGYLIGAGALIVIAIGVGRVVLNVHHPSDVLAGWALGYAYFVTCLLLAPPNRPVTQRDETPQAPGTAR</sequence>
<dbReference type="CDD" id="cd03392">
    <property type="entry name" value="PAP2_like_2"/>
    <property type="match status" value="1"/>
</dbReference>
<dbReference type="STRING" id="1776.BHQ18_05625"/>
<dbReference type="RefSeq" id="WP_069412582.1">
    <property type="nucleotide sequence ID" value="NZ_JACKUL010000007.1"/>
</dbReference>
<feature type="transmembrane region" description="Helical" evidence="1">
    <location>
        <begin position="158"/>
        <end position="179"/>
    </location>
</feature>
<feature type="domain" description="Phosphatidic acid phosphatase type 2/haloperoxidase" evidence="2">
    <location>
        <begin position="89"/>
        <end position="200"/>
    </location>
</feature>
<comment type="caution">
    <text evidence="3">The sequence shown here is derived from an EMBL/GenBank/DDBJ whole genome shotgun (WGS) entry which is preliminary data.</text>
</comment>
<proteinExistence type="predicted"/>
<feature type="transmembrane region" description="Helical" evidence="1">
    <location>
        <begin position="55"/>
        <end position="82"/>
    </location>
</feature>
<dbReference type="OrthoDB" id="5289372at2"/>
<reference evidence="4" key="1">
    <citation type="submission" date="2016-09" db="EMBL/GenBank/DDBJ databases">
        <authorList>
            <person name="Greninger A.L."/>
            <person name="Jerome K.R."/>
            <person name="Mcnair B."/>
            <person name="Wallis C."/>
            <person name="Fang F."/>
        </authorList>
    </citation>
    <scope>NUCLEOTIDE SEQUENCE [LARGE SCALE GENOMIC DNA]</scope>
    <source>
        <strain evidence="4">M6</strain>
    </source>
</reference>
<protein>
    <submittedName>
        <fullName evidence="3">Phosphatase PAP2 family protein</fullName>
    </submittedName>
</protein>